<dbReference type="RefSeq" id="WP_214156569.1">
    <property type="nucleotide sequence ID" value="NZ_JAHBAY010000005.1"/>
</dbReference>
<reference evidence="1 2" key="1">
    <citation type="submission" date="2021-05" db="EMBL/GenBank/DDBJ databases">
        <title>Kineosporia and Streptomyces sp. nov. two new marine actinobacteria isolated from Coral.</title>
        <authorList>
            <person name="Buangrab K."/>
            <person name="Sutthacheep M."/>
            <person name="Yeemin T."/>
            <person name="Harunari E."/>
            <person name="Igarashi Y."/>
            <person name="Kanchanasin P."/>
            <person name="Tanasupawat S."/>
            <person name="Phongsopitanun W."/>
        </authorList>
    </citation>
    <scope>NUCLEOTIDE SEQUENCE [LARGE SCALE GENOMIC DNA]</scope>
    <source>
        <strain evidence="1 2">J2-2</strain>
    </source>
</reference>
<protein>
    <submittedName>
        <fullName evidence="1">Uncharacterized protein</fullName>
    </submittedName>
</protein>
<dbReference type="EMBL" id="JAHBAY010000005">
    <property type="protein sequence ID" value="MBT0770282.1"/>
    <property type="molecule type" value="Genomic_DNA"/>
</dbReference>
<gene>
    <name evidence="1" type="ORF">KIH74_15175</name>
</gene>
<evidence type="ECO:0000313" key="1">
    <source>
        <dbReference type="EMBL" id="MBT0770282.1"/>
    </source>
</evidence>
<comment type="caution">
    <text evidence="1">The sequence shown here is derived from an EMBL/GenBank/DDBJ whole genome shotgun (WGS) entry which is preliminary data.</text>
</comment>
<name>A0ABS5TGU4_9ACTN</name>
<proteinExistence type="predicted"/>
<accession>A0ABS5TGU4</accession>
<organism evidence="1 2">
    <name type="scientific">Kineosporia corallincola</name>
    <dbReference type="NCBI Taxonomy" id="2835133"/>
    <lineage>
        <taxon>Bacteria</taxon>
        <taxon>Bacillati</taxon>
        <taxon>Actinomycetota</taxon>
        <taxon>Actinomycetes</taxon>
        <taxon>Kineosporiales</taxon>
        <taxon>Kineosporiaceae</taxon>
        <taxon>Kineosporia</taxon>
    </lineage>
</organism>
<evidence type="ECO:0000313" key="2">
    <source>
        <dbReference type="Proteomes" id="UP001197247"/>
    </source>
</evidence>
<sequence>MNMPEGISVFNHSAVALWEVSRDTYRQRLVSWAELERRVCPAGLLGAHLI</sequence>
<dbReference type="Proteomes" id="UP001197247">
    <property type="component" value="Unassembled WGS sequence"/>
</dbReference>
<keyword evidence="2" id="KW-1185">Reference proteome</keyword>